<accession>A0A2R6NHX7</accession>
<proteinExistence type="predicted"/>
<evidence type="ECO:0000313" key="3">
    <source>
        <dbReference type="EMBL" id="PSR71997.1"/>
    </source>
</evidence>
<dbReference type="PROSITE" id="PS50097">
    <property type="entry name" value="BTB"/>
    <property type="match status" value="1"/>
</dbReference>
<dbReference type="Proteomes" id="UP000186601">
    <property type="component" value="Unassembled WGS sequence"/>
</dbReference>
<feature type="domain" description="BTB" evidence="2">
    <location>
        <begin position="36"/>
        <end position="101"/>
    </location>
</feature>
<dbReference type="Pfam" id="PF00651">
    <property type="entry name" value="BTB"/>
    <property type="match status" value="1"/>
</dbReference>
<feature type="compositionally biased region" description="Basic and acidic residues" evidence="1">
    <location>
        <begin position="10"/>
        <end position="21"/>
    </location>
</feature>
<evidence type="ECO:0000259" key="2">
    <source>
        <dbReference type="PROSITE" id="PS50097"/>
    </source>
</evidence>
<evidence type="ECO:0000313" key="4">
    <source>
        <dbReference type="Proteomes" id="UP000186601"/>
    </source>
</evidence>
<keyword evidence="4" id="KW-1185">Reference proteome</keyword>
<dbReference type="EMBL" id="MLYV02001230">
    <property type="protein sequence ID" value="PSR71997.1"/>
    <property type="molecule type" value="Genomic_DNA"/>
</dbReference>
<dbReference type="SUPFAM" id="SSF54695">
    <property type="entry name" value="POZ domain"/>
    <property type="match status" value="1"/>
</dbReference>
<gene>
    <name evidence="3" type="ORF">PHLCEN_2v12207</name>
</gene>
<dbReference type="CDD" id="cd18186">
    <property type="entry name" value="BTB_POZ_ZBTB_KLHL-like"/>
    <property type="match status" value="1"/>
</dbReference>
<dbReference type="InterPro" id="IPR000210">
    <property type="entry name" value="BTB/POZ_dom"/>
</dbReference>
<dbReference type="Gene3D" id="3.30.710.10">
    <property type="entry name" value="Potassium Channel Kv1.1, Chain A"/>
    <property type="match status" value="1"/>
</dbReference>
<dbReference type="SMART" id="SM00225">
    <property type="entry name" value="BTB"/>
    <property type="match status" value="1"/>
</dbReference>
<dbReference type="AlphaFoldDB" id="A0A2R6NHX7"/>
<evidence type="ECO:0000256" key="1">
    <source>
        <dbReference type="SAM" id="MobiDB-lite"/>
    </source>
</evidence>
<dbReference type="OrthoDB" id="3036049at2759"/>
<dbReference type="STRING" id="98765.A0A2R6NHX7"/>
<sequence length="331" mass="37780">MPRTNYQLENEDHLSRRDGERSLEVPRHETLWFDDGSVVLIAGNTQFRVHKSVLACKSVVFQDLFTVPQPDDAQTVEGCPAVHLTDSAEDLEDVLDVLYHGLRYKSSNDPTWRMVRAFLRISDKYTMDEIRKEALYHLNIYAPDNTEDWDAIFTGSTSCISYEPWEEIDIANNTREPDLQHIHAVALYNCCHLPTKTLILGGTDMYSDARIELSRDDLVACVTARERLRIATSDILKQALRCNLSYTCTGSNCFTARNSAIHSWRDMDLPLYDPLAMTEVDARTRYQVAGVCEPCVEVLVGLHQTARQNILDKLPTYFEEELEETDVNPQA</sequence>
<feature type="region of interest" description="Disordered" evidence="1">
    <location>
        <begin position="1"/>
        <end position="21"/>
    </location>
</feature>
<name>A0A2R6NHX7_9APHY</name>
<organism evidence="3 4">
    <name type="scientific">Hermanssonia centrifuga</name>
    <dbReference type="NCBI Taxonomy" id="98765"/>
    <lineage>
        <taxon>Eukaryota</taxon>
        <taxon>Fungi</taxon>
        <taxon>Dikarya</taxon>
        <taxon>Basidiomycota</taxon>
        <taxon>Agaricomycotina</taxon>
        <taxon>Agaricomycetes</taxon>
        <taxon>Polyporales</taxon>
        <taxon>Meruliaceae</taxon>
        <taxon>Hermanssonia</taxon>
    </lineage>
</organism>
<reference evidence="3 4" key="1">
    <citation type="submission" date="2018-02" db="EMBL/GenBank/DDBJ databases">
        <title>Genome sequence of the basidiomycete white-rot fungus Phlebia centrifuga.</title>
        <authorList>
            <person name="Granchi Z."/>
            <person name="Peng M."/>
            <person name="de Vries R.P."/>
            <person name="Hilden K."/>
            <person name="Makela M.R."/>
            <person name="Grigoriev I."/>
            <person name="Riley R."/>
        </authorList>
    </citation>
    <scope>NUCLEOTIDE SEQUENCE [LARGE SCALE GENOMIC DNA]</scope>
    <source>
        <strain evidence="3 4">FBCC195</strain>
    </source>
</reference>
<comment type="caution">
    <text evidence="3">The sequence shown here is derived from an EMBL/GenBank/DDBJ whole genome shotgun (WGS) entry which is preliminary data.</text>
</comment>
<dbReference type="InterPro" id="IPR011333">
    <property type="entry name" value="SKP1/BTB/POZ_sf"/>
</dbReference>
<protein>
    <recommendedName>
        <fullName evidence="2">BTB domain-containing protein</fullName>
    </recommendedName>
</protein>